<organism evidence="2 3">
    <name type="scientific">Xiphophorus couchianus</name>
    <name type="common">Monterrey platyfish</name>
    <dbReference type="NCBI Taxonomy" id="32473"/>
    <lineage>
        <taxon>Eukaryota</taxon>
        <taxon>Metazoa</taxon>
        <taxon>Chordata</taxon>
        <taxon>Craniata</taxon>
        <taxon>Vertebrata</taxon>
        <taxon>Euteleostomi</taxon>
        <taxon>Actinopterygii</taxon>
        <taxon>Neopterygii</taxon>
        <taxon>Teleostei</taxon>
        <taxon>Neoteleostei</taxon>
        <taxon>Acanthomorphata</taxon>
        <taxon>Ovalentaria</taxon>
        <taxon>Atherinomorphae</taxon>
        <taxon>Cyprinodontiformes</taxon>
        <taxon>Poeciliidae</taxon>
        <taxon>Poeciliinae</taxon>
        <taxon>Xiphophorus</taxon>
    </lineage>
</organism>
<name>A0A3B5LGX0_9TELE</name>
<feature type="domain" description="F-box" evidence="1">
    <location>
        <begin position="1"/>
        <end position="48"/>
    </location>
</feature>
<dbReference type="InterPro" id="IPR036047">
    <property type="entry name" value="F-box-like_dom_sf"/>
</dbReference>
<protein>
    <recommendedName>
        <fullName evidence="1">F-box domain-containing protein</fullName>
    </recommendedName>
</protein>
<accession>A0A3B5LGX0</accession>
<evidence type="ECO:0000259" key="1">
    <source>
        <dbReference type="PROSITE" id="PS50181"/>
    </source>
</evidence>
<reference evidence="2" key="2">
    <citation type="submission" date="2025-09" db="UniProtKB">
        <authorList>
            <consortium name="Ensembl"/>
        </authorList>
    </citation>
    <scope>IDENTIFICATION</scope>
</reference>
<dbReference type="InterPro" id="IPR001810">
    <property type="entry name" value="F-box_dom"/>
</dbReference>
<evidence type="ECO:0000313" key="2">
    <source>
        <dbReference type="Ensembl" id="ENSXCOP00000007114.1"/>
    </source>
</evidence>
<dbReference type="GeneTree" id="ENSGT00980000203115"/>
<dbReference type="Gene3D" id="1.20.1280.50">
    <property type="match status" value="1"/>
</dbReference>
<reference evidence="2" key="1">
    <citation type="submission" date="2025-08" db="UniProtKB">
        <authorList>
            <consortium name="Ensembl"/>
        </authorList>
    </citation>
    <scope>IDENTIFICATION</scope>
</reference>
<dbReference type="Ensembl" id="ENSXCOT00000007205.1">
    <property type="protein sequence ID" value="ENSXCOP00000007114.1"/>
    <property type="gene ID" value="ENSXCOG00000005501.1"/>
</dbReference>
<dbReference type="AlphaFoldDB" id="A0A3B5LGX0"/>
<keyword evidence="3" id="KW-1185">Reference proteome</keyword>
<dbReference type="STRING" id="32473.ENSXCOP00000007114"/>
<dbReference type="Pfam" id="PF00646">
    <property type="entry name" value="F-box"/>
    <property type="match status" value="1"/>
</dbReference>
<dbReference type="PROSITE" id="PS50181">
    <property type="entry name" value="FBOX"/>
    <property type="match status" value="1"/>
</dbReference>
<sequence length="72" mass="8533">MTTALQLPNELWLQVFSFLSWKDKLSMRCTCSHFKQLLDECRPLWNLLEATIFHVVNPRHHGYTAVFRRGSL</sequence>
<dbReference type="Proteomes" id="UP000261380">
    <property type="component" value="Unplaced"/>
</dbReference>
<dbReference type="SMART" id="SM00256">
    <property type="entry name" value="FBOX"/>
    <property type="match status" value="1"/>
</dbReference>
<evidence type="ECO:0000313" key="3">
    <source>
        <dbReference type="Proteomes" id="UP000261380"/>
    </source>
</evidence>
<dbReference type="SUPFAM" id="SSF81383">
    <property type="entry name" value="F-box domain"/>
    <property type="match status" value="1"/>
</dbReference>
<proteinExistence type="predicted"/>